<gene>
    <name evidence="1" type="ORF">ANSO36C_66020</name>
</gene>
<keyword evidence="2" id="KW-1185">Reference proteome</keyword>
<reference evidence="1" key="1">
    <citation type="submission" date="2022-04" db="EMBL/GenBank/DDBJ databases">
        <title>Complete genome sequence of a cyanobacterium, Nostoc sp. SO-36, isolated in Antarctica.</title>
        <authorList>
            <person name="Kanesaki Y."/>
            <person name="Effendi D."/>
            <person name="Sakamoto T."/>
            <person name="Ohtani S."/>
            <person name="Awai K."/>
        </authorList>
    </citation>
    <scope>NUCLEOTIDE SEQUENCE</scope>
    <source>
        <strain evidence="1">SO-36</strain>
        <plasmid evidence="1">pANSO36B</plasmid>
    </source>
</reference>
<accession>A0ABM7ZBX9</accession>
<keyword evidence="1" id="KW-0614">Plasmid</keyword>
<evidence type="ECO:0000313" key="2">
    <source>
        <dbReference type="Proteomes" id="UP001055453"/>
    </source>
</evidence>
<sequence length="64" mass="7239">MSALKENLVRRYDLTKYVQFNSPASTGSTFCVGVKSPLKNVIAVPYPYGEASYVQRLVERNERP</sequence>
<evidence type="ECO:0000313" key="1">
    <source>
        <dbReference type="EMBL" id="BDI20800.1"/>
    </source>
</evidence>
<geneLocation type="plasmid" evidence="1 2">
    <name>pANSO36B</name>
</geneLocation>
<dbReference type="EMBL" id="AP025734">
    <property type="protein sequence ID" value="BDI20800.1"/>
    <property type="molecule type" value="Genomic_DNA"/>
</dbReference>
<organism evidence="1 2">
    <name type="scientific">Nostoc cf. commune SO-36</name>
    <dbReference type="NCBI Taxonomy" id="449208"/>
    <lineage>
        <taxon>Bacteria</taxon>
        <taxon>Bacillati</taxon>
        <taxon>Cyanobacteriota</taxon>
        <taxon>Cyanophyceae</taxon>
        <taxon>Nostocales</taxon>
        <taxon>Nostocaceae</taxon>
        <taxon>Nostoc</taxon>
    </lineage>
</organism>
<protein>
    <submittedName>
        <fullName evidence="1">Uncharacterized protein</fullName>
    </submittedName>
</protein>
<dbReference type="Proteomes" id="UP001055453">
    <property type="component" value="Plasmid pANSO36B"/>
</dbReference>
<proteinExistence type="predicted"/>
<name>A0ABM7ZBX9_NOSCO</name>